<dbReference type="GO" id="GO:0003712">
    <property type="term" value="F:transcription coregulator activity"/>
    <property type="evidence" value="ECO:0007669"/>
    <property type="project" value="InterPro"/>
</dbReference>
<dbReference type="SMART" id="SM00873">
    <property type="entry name" value="B3_4"/>
    <property type="match status" value="1"/>
</dbReference>
<dbReference type="SUPFAM" id="SSF56037">
    <property type="entry name" value="PheT/TilS domain"/>
    <property type="match status" value="1"/>
</dbReference>
<comment type="similarity">
    <text evidence="4">Belongs to the phenylalanyl-tRNA synthetase beta subunit family. Type 2 subfamily.</text>
</comment>
<keyword evidence="9" id="KW-0963">Cytoplasm</keyword>
<dbReference type="Gene3D" id="3.30.56.10">
    <property type="match status" value="2"/>
</dbReference>
<evidence type="ECO:0000256" key="22">
    <source>
        <dbReference type="SAM" id="Coils"/>
    </source>
</evidence>
<keyword evidence="15" id="KW-0648">Protein biosynthesis</keyword>
<feature type="region of interest" description="Disordered" evidence="23">
    <location>
        <begin position="230"/>
        <end position="249"/>
    </location>
</feature>
<dbReference type="GO" id="GO:0006357">
    <property type="term" value="P:regulation of transcription by RNA polymerase II"/>
    <property type="evidence" value="ECO:0007669"/>
    <property type="project" value="InterPro"/>
</dbReference>
<comment type="catalytic activity">
    <reaction evidence="21">
        <text>tRNA(Phe) + L-phenylalanine + ATP = L-phenylalanyl-tRNA(Phe) + AMP + diphosphate + H(+)</text>
        <dbReference type="Rhea" id="RHEA:19413"/>
        <dbReference type="Rhea" id="RHEA-COMP:9668"/>
        <dbReference type="Rhea" id="RHEA-COMP:9699"/>
        <dbReference type="ChEBI" id="CHEBI:15378"/>
        <dbReference type="ChEBI" id="CHEBI:30616"/>
        <dbReference type="ChEBI" id="CHEBI:33019"/>
        <dbReference type="ChEBI" id="CHEBI:58095"/>
        <dbReference type="ChEBI" id="CHEBI:78442"/>
        <dbReference type="ChEBI" id="CHEBI:78531"/>
        <dbReference type="ChEBI" id="CHEBI:456215"/>
        <dbReference type="EC" id="6.1.1.20"/>
    </reaction>
</comment>
<protein>
    <recommendedName>
        <fullName evidence="8">Phenylalanine--tRNA ligase beta subunit</fullName>
        <ecNumber evidence="7">6.1.1.20</ecNumber>
    </recommendedName>
    <alternativeName>
        <fullName evidence="20">Phenylalanyl-tRNA synthetase beta subunit</fullName>
    </alternativeName>
</protein>
<dbReference type="SUPFAM" id="SSF55681">
    <property type="entry name" value="Class II aaRS and biotin synthetases"/>
    <property type="match status" value="1"/>
</dbReference>
<evidence type="ECO:0000256" key="23">
    <source>
        <dbReference type="SAM" id="MobiDB-lite"/>
    </source>
</evidence>
<dbReference type="InterPro" id="IPR045060">
    <property type="entry name" value="Phe-tRNA-ligase_IIc_bsu"/>
</dbReference>
<dbReference type="InterPro" id="IPR005147">
    <property type="entry name" value="tRNA_synthase_B5-dom"/>
</dbReference>
<evidence type="ECO:0000256" key="17">
    <source>
        <dbReference type="ARBA" id="ARBA00023146"/>
    </source>
</evidence>
<dbReference type="InterPro" id="IPR004531">
    <property type="entry name" value="Phe-tRNA-synth_IIc_bsu_arc_euk"/>
</dbReference>
<name>N6U1A5_DENPD</name>
<dbReference type="Pfam" id="PF18262">
    <property type="entry name" value="PhetRS_B1"/>
    <property type="match status" value="1"/>
</dbReference>
<feature type="non-terminal residue" evidence="24">
    <location>
        <position position="1"/>
    </location>
</feature>
<dbReference type="FunFam" id="3.50.40.10:FF:000002">
    <property type="entry name" value="phenylalanine--tRNA ligase beta subunit"/>
    <property type="match status" value="1"/>
</dbReference>
<dbReference type="InterPro" id="IPR009061">
    <property type="entry name" value="DNA-bd_dom_put_sf"/>
</dbReference>
<evidence type="ECO:0000256" key="16">
    <source>
        <dbReference type="ARBA" id="ARBA00023015"/>
    </source>
</evidence>
<evidence type="ECO:0000313" key="24">
    <source>
        <dbReference type="EMBL" id="ENN75330.1"/>
    </source>
</evidence>
<sequence>MSQLSTKQKLLNIIDDIELIAKELIENAIAPKANKISGQEYAQLTELLVAKDTELKDTLKLAYEQGQINKKIEVVKAEVEKQDQEISKLQKQLKEAEQILSTAIYQANQKLQSIALAKKRPVSSEELIKFAHRISASNAVCAPLTWQQGDPRRPYPTDIEMRLGTLGRLSDPVNGHILQQQSSMSDLHRSGPAGEVPASNQNQFAWHPSGEIHISVGQGTVAMDTRNHKQETEDVEVMSTDSSSSSSTKKCCLNMDSDNQSQEAKLSVGLEEFNFDIVPVIYEIFCSIEKDHHDNSAKTRESQDCSQKVLELQKRLDQARAEVNLLPGIQFSKEEQLNHLEALKTQLRLKQDLLQRHPDDEFQKVCFEFGLELDEVTTEKQMLTKEQGDSQLSAGLSEDVIYRVDIPANRYDLLCLEGLVLGLKIFQGIIPPPQYKVIKPTDGSVEKLVVKPDTEKIRPFVVAAILRNLSFTQDSYNSFIDLQDKLHQNICRKRSLVAIGTHDYDTIKGPFIYDAKPPSDIKFVPLNQTKEFTAADLMTLYSTHAQLKQYLSIIKDSPVYPVIFDSNGVVLSLPPIINGNHSKITLETKNVFIECTATDLTKAKIVLDTIVCMFSEYCSEKYTSEYVEVVYPNGTTEMCPELGYRTEVISVHRANKLIGISESSTNITNLLSKMCLKSELQSDSKNIKVTVPPTRHDVIHACDIYEDVAIAYGYNNITRTLPNTNTIGEQLPINKLSDLLRYPIAEAGFTEALTFALCSRDDISTKLGIDSIDKVPAVHISNPKTLEFQVCRTTLLPGILKTIAANKKMPLPLKIFEVADVVLKDAQTEVGARNERRICAVNCNKNAGFEVVHGLLDRIMLLLEVPWSQARSNIGYYLAATNDPAYFPGRCAEIIYNGSPIGKIGVLHPDVLSKFELTNPCSAVEFSIDAFV</sequence>
<keyword evidence="19" id="KW-0539">Nucleus</keyword>
<evidence type="ECO:0000256" key="13">
    <source>
        <dbReference type="ARBA" id="ARBA00022840"/>
    </source>
</evidence>
<reference evidence="24" key="1">
    <citation type="journal article" date="2013" name="Genome Biol.">
        <title>Draft genome of the mountain pine beetle, Dendroctonus ponderosae Hopkins, a major forest pest.</title>
        <authorList>
            <person name="Keeling C.I."/>
            <person name="Yuen M.M."/>
            <person name="Liao N.Y."/>
            <person name="Docking T.R."/>
            <person name="Chan S.K."/>
            <person name="Taylor G.A."/>
            <person name="Palmquist D.L."/>
            <person name="Jackman S.D."/>
            <person name="Nguyen A."/>
            <person name="Li M."/>
            <person name="Henderson H."/>
            <person name="Janes J.K."/>
            <person name="Zhao Y."/>
            <person name="Pandoh P."/>
            <person name="Moore R."/>
            <person name="Sperling F.A."/>
            <person name="Huber D.P."/>
            <person name="Birol I."/>
            <person name="Jones S.J."/>
            <person name="Bohlmann J."/>
        </authorList>
    </citation>
    <scope>NUCLEOTIDE SEQUENCE</scope>
</reference>
<dbReference type="InterPro" id="IPR005146">
    <property type="entry name" value="B3/B4_tRNA-bd"/>
</dbReference>
<dbReference type="GO" id="GO:0004826">
    <property type="term" value="F:phenylalanine-tRNA ligase activity"/>
    <property type="evidence" value="ECO:0007669"/>
    <property type="project" value="UniProtKB-EC"/>
</dbReference>
<evidence type="ECO:0000256" key="18">
    <source>
        <dbReference type="ARBA" id="ARBA00023163"/>
    </source>
</evidence>
<dbReference type="FunFam" id="3.30.56.10:FF:000003">
    <property type="entry name" value="Phenylalanine--tRNA ligase beta subunit"/>
    <property type="match status" value="1"/>
</dbReference>
<evidence type="ECO:0000256" key="10">
    <source>
        <dbReference type="ARBA" id="ARBA00022598"/>
    </source>
</evidence>
<evidence type="ECO:0000256" key="1">
    <source>
        <dbReference type="ARBA" id="ARBA00001946"/>
    </source>
</evidence>
<dbReference type="NCBIfam" id="TIGR00471">
    <property type="entry name" value="pheT_arch"/>
    <property type="match status" value="1"/>
</dbReference>
<dbReference type="PANTHER" id="PTHR10947:SF0">
    <property type="entry name" value="PHENYLALANINE--TRNA LIGASE BETA SUBUNIT"/>
    <property type="match status" value="1"/>
</dbReference>
<dbReference type="Pfam" id="PF03483">
    <property type="entry name" value="B3_4"/>
    <property type="match status" value="1"/>
</dbReference>
<feature type="coiled-coil region" evidence="22">
    <location>
        <begin position="72"/>
        <end position="106"/>
    </location>
</feature>
<evidence type="ECO:0000256" key="19">
    <source>
        <dbReference type="ARBA" id="ARBA00023242"/>
    </source>
</evidence>
<evidence type="ECO:0000256" key="11">
    <source>
        <dbReference type="ARBA" id="ARBA00022723"/>
    </source>
</evidence>
<dbReference type="Gene3D" id="3.30.930.10">
    <property type="entry name" value="Bira Bifunctional Protein, Domain 2"/>
    <property type="match status" value="1"/>
</dbReference>
<dbReference type="InterPro" id="IPR045864">
    <property type="entry name" value="aa-tRNA-synth_II/BPL/LPL"/>
</dbReference>
<keyword evidence="17" id="KW-0030">Aminoacyl-tRNA synthetase</keyword>
<evidence type="ECO:0000256" key="8">
    <source>
        <dbReference type="ARBA" id="ARBA00017032"/>
    </source>
</evidence>
<dbReference type="Pfam" id="PF10018">
    <property type="entry name" value="Med4"/>
    <property type="match status" value="1"/>
</dbReference>
<feature type="compositionally biased region" description="Low complexity" evidence="23">
    <location>
        <begin position="239"/>
        <end position="248"/>
    </location>
</feature>
<dbReference type="PANTHER" id="PTHR10947">
    <property type="entry name" value="PHENYLALANYL-TRNA SYNTHETASE BETA CHAIN AND LEUCINE-RICH REPEAT-CONTAINING PROTEIN 47"/>
    <property type="match status" value="1"/>
</dbReference>
<evidence type="ECO:0000256" key="3">
    <source>
        <dbReference type="ARBA" id="ARBA00004496"/>
    </source>
</evidence>
<evidence type="ECO:0000256" key="7">
    <source>
        <dbReference type="ARBA" id="ARBA00012814"/>
    </source>
</evidence>
<dbReference type="EC" id="6.1.1.20" evidence="7"/>
<dbReference type="GO" id="GO:0003723">
    <property type="term" value="F:RNA binding"/>
    <property type="evidence" value="ECO:0007669"/>
    <property type="project" value="InterPro"/>
</dbReference>
<dbReference type="Pfam" id="PF03484">
    <property type="entry name" value="B5"/>
    <property type="match status" value="1"/>
</dbReference>
<evidence type="ECO:0000256" key="12">
    <source>
        <dbReference type="ARBA" id="ARBA00022741"/>
    </source>
</evidence>
<keyword evidence="11" id="KW-0479">Metal-binding</keyword>
<dbReference type="GO" id="GO:0006432">
    <property type="term" value="P:phenylalanyl-tRNA aminoacylation"/>
    <property type="evidence" value="ECO:0007669"/>
    <property type="project" value="InterPro"/>
</dbReference>
<dbReference type="FunFam" id="3.30.930.10:FF:000032">
    <property type="entry name" value="Phenylalanine--tRNA ligase beta subunit"/>
    <property type="match status" value="1"/>
</dbReference>
<gene>
    <name evidence="24" type="ORF">YQE_08107</name>
</gene>
<evidence type="ECO:0000256" key="14">
    <source>
        <dbReference type="ARBA" id="ARBA00022842"/>
    </source>
</evidence>
<keyword evidence="22" id="KW-0175">Coiled coil</keyword>
<dbReference type="GO" id="GO:0009328">
    <property type="term" value="C:phenylalanine-tRNA ligase complex"/>
    <property type="evidence" value="ECO:0007669"/>
    <property type="project" value="TreeGrafter"/>
</dbReference>
<comment type="subunit">
    <text evidence="6">Tetramer of two alpha and two beta subunits.</text>
</comment>
<keyword evidence="12" id="KW-0547">Nucleotide-binding</keyword>
<evidence type="ECO:0000256" key="15">
    <source>
        <dbReference type="ARBA" id="ARBA00022917"/>
    </source>
</evidence>
<keyword evidence="13" id="KW-0067">ATP-binding</keyword>
<dbReference type="OrthoDB" id="1929813at2759"/>
<evidence type="ECO:0000256" key="21">
    <source>
        <dbReference type="ARBA" id="ARBA00049255"/>
    </source>
</evidence>
<dbReference type="GO" id="GO:0005524">
    <property type="term" value="F:ATP binding"/>
    <property type="evidence" value="ECO:0007669"/>
    <property type="project" value="UniProtKB-KW"/>
</dbReference>
<dbReference type="InterPro" id="IPR019258">
    <property type="entry name" value="Mediator_Med4"/>
</dbReference>
<accession>N6U1A5</accession>
<dbReference type="GO" id="GO:0000287">
    <property type="term" value="F:magnesium ion binding"/>
    <property type="evidence" value="ECO:0007669"/>
    <property type="project" value="InterPro"/>
</dbReference>
<dbReference type="EMBL" id="KB741015">
    <property type="protein sequence ID" value="ENN75330.1"/>
    <property type="molecule type" value="Genomic_DNA"/>
</dbReference>
<evidence type="ECO:0000256" key="20">
    <source>
        <dbReference type="ARBA" id="ARBA00033189"/>
    </source>
</evidence>
<comment type="subcellular location">
    <subcellularLocation>
        <location evidence="3">Cytoplasm</location>
    </subcellularLocation>
    <subcellularLocation>
        <location evidence="2">Nucleus</location>
    </subcellularLocation>
</comment>
<dbReference type="PROSITE" id="PS51483">
    <property type="entry name" value="B5"/>
    <property type="match status" value="1"/>
</dbReference>
<evidence type="ECO:0000256" key="2">
    <source>
        <dbReference type="ARBA" id="ARBA00004123"/>
    </source>
</evidence>
<keyword evidence="10" id="KW-0436">Ligase</keyword>
<proteinExistence type="inferred from homology"/>
<dbReference type="InterPro" id="IPR020825">
    <property type="entry name" value="Phe-tRNA_synthase-like_B3/B4"/>
</dbReference>
<dbReference type="InterPro" id="IPR041616">
    <property type="entry name" value="PheRS_beta_core"/>
</dbReference>
<dbReference type="AlphaFoldDB" id="N6U1A5"/>
<comment type="cofactor">
    <cofactor evidence="1">
        <name>Mg(2+)</name>
        <dbReference type="ChEBI" id="CHEBI:18420"/>
    </cofactor>
</comment>
<dbReference type="CDD" id="cd00769">
    <property type="entry name" value="PheRS_beta_core"/>
    <property type="match status" value="1"/>
</dbReference>
<dbReference type="InterPro" id="IPR040659">
    <property type="entry name" value="PhetRS_B1"/>
</dbReference>
<dbReference type="Gene3D" id="3.50.40.10">
    <property type="entry name" value="Phenylalanyl-trna Synthetase, Chain B, domain 3"/>
    <property type="match status" value="1"/>
</dbReference>
<evidence type="ECO:0000256" key="9">
    <source>
        <dbReference type="ARBA" id="ARBA00022490"/>
    </source>
</evidence>
<dbReference type="GO" id="GO:0016592">
    <property type="term" value="C:mediator complex"/>
    <property type="evidence" value="ECO:0007669"/>
    <property type="project" value="InterPro"/>
</dbReference>
<evidence type="ECO:0000256" key="4">
    <source>
        <dbReference type="ARBA" id="ARBA00007438"/>
    </source>
</evidence>
<dbReference type="SUPFAM" id="SSF46955">
    <property type="entry name" value="Putative DNA-binding domain"/>
    <property type="match status" value="2"/>
</dbReference>
<evidence type="ECO:0000256" key="6">
    <source>
        <dbReference type="ARBA" id="ARBA00011209"/>
    </source>
</evidence>
<dbReference type="SMART" id="SM00874">
    <property type="entry name" value="B5"/>
    <property type="match status" value="1"/>
</dbReference>
<keyword evidence="18" id="KW-0804">Transcription</keyword>
<organism evidence="24">
    <name type="scientific">Dendroctonus ponderosae</name>
    <name type="common">Mountain pine beetle</name>
    <dbReference type="NCBI Taxonomy" id="77166"/>
    <lineage>
        <taxon>Eukaryota</taxon>
        <taxon>Metazoa</taxon>
        <taxon>Ecdysozoa</taxon>
        <taxon>Arthropoda</taxon>
        <taxon>Hexapoda</taxon>
        <taxon>Insecta</taxon>
        <taxon>Pterygota</taxon>
        <taxon>Neoptera</taxon>
        <taxon>Endopterygota</taxon>
        <taxon>Coleoptera</taxon>
        <taxon>Polyphaga</taxon>
        <taxon>Cucujiformia</taxon>
        <taxon>Curculionidae</taxon>
        <taxon>Scolytinae</taxon>
        <taxon>Dendroctonus</taxon>
    </lineage>
</organism>
<keyword evidence="14" id="KW-0460">Magnesium</keyword>
<keyword evidence="16" id="KW-0805">Transcription regulation</keyword>
<evidence type="ECO:0000256" key="5">
    <source>
        <dbReference type="ARBA" id="ARBA00009626"/>
    </source>
</evidence>
<dbReference type="Pfam" id="PF17759">
    <property type="entry name" value="tRNA_synthFbeta"/>
    <property type="match status" value="1"/>
</dbReference>
<comment type="similarity">
    <text evidence="5">Belongs to the Mediator complex subunit 4 family.</text>
</comment>